<sequence>MPKEGNFDDEKIKKLKKSKSSIKAKLTYFENYIKLASSYDSLSELHKTEMECRLSKFENLYVEFDQLQIKLEELCDPPDEQYADREAFESQYYQLLSRGRHLFATADNDGRDDSVAGSGHRSALVRVYDCEGKAHSARLLLDNGSTTNLITQELCAKLGLSRRASGSPLSLAVLEFNRDLTRFWELDSVNHSFSMTSEERVCEEHFLANTYRNDDGRFVVLMPFKQDPKELGNSNIMAKTRFLSLERRFNRDPVFKNRYLDFMHEYEDLRHMSENKPPSKTKSSHFTRI</sequence>
<gene>
    <name evidence="1" type="ORF">EEDITHA_LOCUS15869</name>
</gene>
<dbReference type="PANTHER" id="PTHR47331:SF1">
    <property type="entry name" value="GAG-LIKE PROTEIN"/>
    <property type="match status" value="1"/>
</dbReference>
<dbReference type="EMBL" id="CAKOGL010000023">
    <property type="protein sequence ID" value="CAH2101076.1"/>
    <property type="molecule type" value="Genomic_DNA"/>
</dbReference>
<evidence type="ECO:0000313" key="2">
    <source>
        <dbReference type="Proteomes" id="UP001153954"/>
    </source>
</evidence>
<keyword evidence="2" id="KW-1185">Reference proteome</keyword>
<comment type="caution">
    <text evidence="1">The sequence shown here is derived from an EMBL/GenBank/DDBJ whole genome shotgun (WGS) entry which is preliminary data.</text>
</comment>
<dbReference type="Proteomes" id="UP001153954">
    <property type="component" value="Unassembled WGS sequence"/>
</dbReference>
<protein>
    <recommendedName>
        <fullName evidence="3">Peptidase aspartic putative domain-containing protein</fullName>
    </recommendedName>
</protein>
<reference evidence="1" key="1">
    <citation type="submission" date="2022-03" db="EMBL/GenBank/DDBJ databases">
        <authorList>
            <person name="Tunstrom K."/>
        </authorList>
    </citation>
    <scope>NUCLEOTIDE SEQUENCE</scope>
</reference>
<dbReference type="PANTHER" id="PTHR47331">
    <property type="entry name" value="PHD-TYPE DOMAIN-CONTAINING PROTEIN"/>
    <property type="match status" value="1"/>
</dbReference>
<proteinExistence type="predicted"/>
<evidence type="ECO:0008006" key="3">
    <source>
        <dbReference type="Google" id="ProtNLM"/>
    </source>
</evidence>
<evidence type="ECO:0000313" key="1">
    <source>
        <dbReference type="EMBL" id="CAH2101076.1"/>
    </source>
</evidence>
<dbReference type="AlphaFoldDB" id="A0AAU9UT65"/>
<name>A0AAU9UT65_EUPED</name>
<organism evidence="1 2">
    <name type="scientific">Euphydryas editha</name>
    <name type="common">Edith's checkerspot</name>
    <dbReference type="NCBI Taxonomy" id="104508"/>
    <lineage>
        <taxon>Eukaryota</taxon>
        <taxon>Metazoa</taxon>
        <taxon>Ecdysozoa</taxon>
        <taxon>Arthropoda</taxon>
        <taxon>Hexapoda</taxon>
        <taxon>Insecta</taxon>
        <taxon>Pterygota</taxon>
        <taxon>Neoptera</taxon>
        <taxon>Endopterygota</taxon>
        <taxon>Lepidoptera</taxon>
        <taxon>Glossata</taxon>
        <taxon>Ditrysia</taxon>
        <taxon>Papilionoidea</taxon>
        <taxon>Nymphalidae</taxon>
        <taxon>Nymphalinae</taxon>
        <taxon>Euphydryas</taxon>
    </lineage>
</organism>
<accession>A0AAU9UT65</accession>